<dbReference type="RefSeq" id="WP_119061743.1">
    <property type="nucleotide sequence ID" value="NZ_QXDF01000001.1"/>
</dbReference>
<dbReference type="AlphaFoldDB" id="A0A397QC01"/>
<feature type="domain" description="SHSP" evidence="4">
    <location>
        <begin position="27"/>
        <end position="141"/>
    </location>
</feature>
<dbReference type="EMBL" id="QXDF01000001">
    <property type="protein sequence ID" value="RIA55624.1"/>
    <property type="molecule type" value="Genomic_DNA"/>
</dbReference>
<dbReference type="PANTHER" id="PTHR47062:SF1">
    <property type="entry name" value="SMALL HEAT SHOCK PROTEIN IBPA"/>
    <property type="match status" value="1"/>
</dbReference>
<dbReference type="Pfam" id="PF00011">
    <property type="entry name" value="HSP20"/>
    <property type="match status" value="1"/>
</dbReference>
<evidence type="ECO:0000259" key="4">
    <source>
        <dbReference type="PROSITE" id="PS01031"/>
    </source>
</evidence>
<dbReference type="InterPro" id="IPR008978">
    <property type="entry name" value="HSP20-like_chaperone"/>
</dbReference>
<comment type="similarity">
    <text evidence="2 3">Belongs to the small heat shock protein (HSP20) family.</text>
</comment>
<keyword evidence="1" id="KW-0346">Stress response</keyword>
<evidence type="ECO:0000256" key="2">
    <source>
        <dbReference type="PROSITE-ProRule" id="PRU00285"/>
    </source>
</evidence>
<evidence type="ECO:0000256" key="3">
    <source>
        <dbReference type="RuleBase" id="RU003616"/>
    </source>
</evidence>
<evidence type="ECO:0000313" key="5">
    <source>
        <dbReference type="EMBL" id="RIA55624.1"/>
    </source>
</evidence>
<dbReference type="SUPFAM" id="SSF49764">
    <property type="entry name" value="HSP20-like chaperones"/>
    <property type="match status" value="1"/>
</dbReference>
<comment type="caution">
    <text evidence="5">The sequence shown here is derived from an EMBL/GenBank/DDBJ whole genome shotgun (WGS) entry which is preliminary data.</text>
</comment>
<dbReference type="InterPro" id="IPR037913">
    <property type="entry name" value="ACD_IbpA/B"/>
</dbReference>
<dbReference type="InterPro" id="IPR002068">
    <property type="entry name" value="A-crystallin/Hsp20_dom"/>
</dbReference>
<organism evidence="5 6">
    <name type="scientific">Dichotomicrobium thermohalophilum</name>
    <dbReference type="NCBI Taxonomy" id="933063"/>
    <lineage>
        <taxon>Bacteria</taxon>
        <taxon>Pseudomonadati</taxon>
        <taxon>Pseudomonadota</taxon>
        <taxon>Alphaproteobacteria</taxon>
        <taxon>Hyphomicrobiales</taxon>
        <taxon>Hyphomicrobiaceae</taxon>
        <taxon>Dichotomicrobium</taxon>
    </lineage>
</organism>
<accession>A0A397QC01</accession>
<dbReference type="Gene3D" id="2.60.40.790">
    <property type="match status" value="1"/>
</dbReference>
<dbReference type="PROSITE" id="PS01031">
    <property type="entry name" value="SHSP"/>
    <property type="match status" value="1"/>
</dbReference>
<dbReference type="PANTHER" id="PTHR47062">
    <property type="match status" value="1"/>
</dbReference>
<protein>
    <submittedName>
        <fullName evidence="5">HSP20 family molecular chaperone IbpA</fullName>
    </submittedName>
</protein>
<evidence type="ECO:0000313" key="6">
    <source>
        <dbReference type="Proteomes" id="UP000266273"/>
    </source>
</evidence>
<sequence length="145" mass="15968">MSRMSVFGSALYLGFDELDQVISRQPKGGSEGYPPYNVEHRKDGESGDDFIRITLAVAGFTPEQLDITLQGNRLTVAGAQTEESDKTFLHRGIAARQFRRHFVLAAGIEVRRAVLQNGLLSIELVRPNVETTAQSIPIETPGQAR</sequence>
<dbReference type="OrthoDB" id="9810618at2"/>
<reference evidence="5 6" key="1">
    <citation type="submission" date="2018-08" db="EMBL/GenBank/DDBJ databases">
        <title>Genomic Encyclopedia of Archaeal and Bacterial Type Strains, Phase II (KMG-II): from individual species to whole genera.</title>
        <authorList>
            <person name="Goeker M."/>
        </authorList>
    </citation>
    <scope>NUCLEOTIDE SEQUENCE [LARGE SCALE GENOMIC DNA]</scope>
    <source>
        <strain evidence="5 6">DSM 5002</strain>
    </source>
</reference>
<name>A0A397QC01_9HYPH</name>
<dbReference type="CDD" id="cd06470">
    <property type="entry name" value="ACD_IbpA-B_like"/>
    <property type="match status" value="1"/>
</dbReference>
<dbReference type="Proteomes" id="UP000266273">
    <property type="component" value="Unassembled WGS sequence"/>
</dbReference>
<evidence type="ECO:0000256" key="1">
    <source>
        <dbReference type="ARBA" id="ARBA00023016"/>
    </source>
</evidence>
<proteinExistence type="inferred from homology"/>
<gene>
    <name evidence="5" type="ORF">BXY53_0694</name>
</gene>
<keyword evidence="6" id="KW-1185">Reference proteome</keyword>